<gene>
    <name evidence="2" type="ORF">O181_057789</name>
</gene>
<evidence type="ECO:0000313" key="2">
    <source>
        <dbReference type="EMBL" id="MBW0518074.1"/>
    </source>
</evidence>
<keyword evidence="3" id="KW-1185">Reference proteome</keyword>
<dbReference type="EMBL" id="AVOT02026383">
    <property type="protein sequence ID" value="MBW0518074.1"/>
    <property type="molecule type" value="Genomic_DNA"/>
</dbReference>
<protein>
    <submittedName>
        <fullName evidence="2">Uncharacterized protein</fullName>
    </submittedName>
</protein>
<organism evidence="2 3">
    <name type="scientific">Austropuccinia psidii MF-1</name>
    <dbReference type="NCBI Taxonomy" id="1389203"/>
    <lineage>
        <taxon>Eukaryota</taxon>
        <taxon>Fungi</taxon>
        <taxon>Dikarya</taxon>
        <taxon>Basidiomycota</taxon>
        <taxon>Pucciniomycotina</taxon>
        <taxon>Pucciniomycetes</taxon>
        <taxon>Pucciniales</taxon>
        <taxon>Sphaerophragmiaceae</taxon>
        <taxon>Austropuccinia</taxon>
    </lineage>
</organism>
<dbReference type="AlphaFoldDB" id="A0A9Q3EB73"/>
<sequence length="115" mass="13229">MNCCPGGAWIENFQSSPTQTLFVEGLLITDQYDPYSSQKPNLALMFSTWYPNILFIIESFRKQDFKHKIPKEYDRNSHSQCQPFTPTSPTSNLTPPSYPAVFSVSYNYPVDMTFP</sequence>
<dbReference type="Proteomes" id="UP000765509">
    <property type="component" value="Unassembled WGS sequence"/>
</dbReference>
<evidence type="ECO:0000256" key="1">
    <source>
        <dbReference type="SAM" id="MobiDB-lite"/>
    </source>
</evidence>
<proteinExistence type="predicted"/>
<evidence type="ECO:0000313" key="3">
    <source>
        <dbReference type="Proteomes" id="UP000765509"/>
    </source>
</evidence>
<reference evidence="2" key="1">
    <citation type="submission" date="2021-03" db="EMBL/GenBank/DDBJ databases">
        <title>Draft genome sequence of rust myrtle Austropuccinia psidii MF-1, a brazilian biotype.</title>
        <authorList>
            <person name="Quecine M.C."/>
            <person name="Pachon D.M.R."/>
            <person name="Bonatelli M.L."/>
            <person name="Correr F.H."/>
            <person name="Franceschini L.M."/>
            <person name="Leite T.F."/>
            <person name="Margarido G.R.A."/>
            <person name="Almeida C.A."/>
            <person name="Ferrarezi J.A."/>
            <person name="Labate C.A."/>
        </authorList>
    </citation>
    <scope>NUCLEOTIDE SEQUENCE</scope>
    <source>
        <strain evidence="2">MF-1</strain>
    </source>
</reference>
<name>A0A9Q3EB73_9BASI</name>
<feature type="region of interest" description="Disordered" evidence="1">
    <location>
        <begin position="71"/>
        <end position="92"/>
    </location>
</feature>
<feature type="compositionally biased region" description="Low complexity" evidence="1">
    <location>
        <begin position="83"/>
        <end position="92"/>
    </location>
</feature>
<comment type="caution">
    <text evidence="2">The sequence shown here is derived from an EMBL/GenBank/DDBJ whole genome shotgun (WGS) entry which is preliminary data.</text>
</comment>
<accession>A0A9Q3EB73</accession>